<dbReference type="EMBL" id="JAGTJQ010000004">
    <property type="protein sequence ID" value="KAH7032933.1"/>
    <property type="molecule type" value="Genomic_DNA"/>
</dbReference>
<dbReference type="GeneID" id="70177288"/>
<dbReference type="AlphaFoldDB" id="A0A9P8YB87"/>
<evidence type="ECO:0000313" key="2">
    <source>
        <dbReference type="Proteomes" id="UP000756346"/>
    </source>
</evidence>
<gene>
    <name evidence="1" type="ORF">B0I36DRAFT_102553</name>
</gene>
<name>A0A9P8YB87_9PEZI</name>
<comment type="caution">
    <text evidence="1">The sequence shown here is derived from an EMBL/GenBank/DDBJ whole genome shotgun (WGS) entry which is preliminary data.</text>
</comment>
<dbReference type="Proteomes" id="UP000756346">
    <property type="component" value="Unassembled WGS sequence"/>
</dbReference>
<accession>A0A9P8YB87</accession>
<keyword evidence="2" id="KW-1185">Reference proteome</keyword>
<protein>
    <submittedName>
        <fullName evidence="1">Uncharacterized protein</fullName>
    </submittedName>
</protein>
<sequence length="160" mass="17869">MHGHMPASSSSFRPGHTQQCLERLAHYRYLTWTITKSKNIDTRDRAGQDYLVVVVCCWLDLHKGSIMRADGRQLKATFKAHNRVPHEGRVAFVTRFCGMRCKRIPSSDSSAYCPTTNLVASGSTISPTLTGTLGQSSADAFSEWAPQLAWEGHGLDRFLR</sequence>
<proteinExistence type="predicted"/>
<dbReference type="RefSeq" id="XP_046013765.1">
    <property type="nucleotide sequence ID" value="XM_046147742.1"/>
</dbReference>
<evidence type="ECO:0000313" key="1">
    <source>
        <dbReference type="EMBL" id="KAH7032933.1"/>
    </source>
</evidence>
<reference evidence="1" key="1">
    <citation type="journal article" date="2021" name="Nat. Commun.">
        <title>Genetic determinants of endophytism in the Arabidopsis root mycobiome.</title>
        <authorList>
            <person name="Mesny F."/>
            <person name="Miyauchi S."/>
            <person name="Thiergart T."/>
            <person name="Pickel B."/>
            <person name="Atanasova L."/>
            <person name="Karlsson M."/>
            <person name="Huettel B."/>
            <person name="Barry K.W."/>
            <person name="Haridas S."/>
            <person name="Chen C."/>
            <person name="Bauer D."/>
            <person name="Andreopoulos W."/>
            <person name="Pangilinan J."/>
            <person name="LaButti K."/>
            <person name="Riley R."/>
            <person name="Lipzen A."/>
            <person name="Clum A."/>
            <person name="Drula E."/>
            <person name="Henrissat B."/>
            <person name="Kohler A."/>
            <person name="Grigoriev I.V."/>
            <person name="Martin F.M."/>
            <person name="Hacquard S."/>
        </authorList>
    </citation>
    <scope>NUCLEOTIDE SEQUENCE</scope>
    <source>
        <strain evidence="1">MPI-CAGE-CH-0230</strain>
    </source>
</reference>
<organism evidence="1 2">
    <name type="scientific">Microdochium trichocladiopsis</name>
    <dbReference type="NCBI Taxonomy" id="1682393"/>
    <lineage>
        <taxon>Eukaryota</taxon>
        <taxon>Fungi</taxon>
        <taxon>Dikarya</taxon>
        <taxon>Ascomycota</taxon>
        <taxon>Pezizomycotina</taxon>
        <taxon>Sordariomycetes</taxon>
        <taxon>Xylariomycetidae</taxon>
        <taxon>Xylariales</taxon>
        <taxon>Microdochiaceae</taxon>
        <taxon>Microdochium</taxon>
    </lineage>
</organism>